<dbReference type="SUPFAM" id="SSF53167">
    <property type="entry name" value="Purine and uridine phosphorylases"/>
    <property type="match status" value="1"/>
</dbReference>
<dbReference type="PANTHER" id="PTHR43691:SF11">
    <property type="entry name" value="FI09636P-RELATED"/>
    <property type="match status" value="1"/>
</dbReference>
<dbReference type="NCBIfam" id="TIGR01719">
    <property type="entry name" value="euk_UDPppase"/>
    <property type="match status" value="1"/>
</dbReference>
<dbReference type="CDD" id="cd17763">
    <property type="entry name" value="UP_hUPP-like"/>
    <property type="match status" value="1"/>
</dbReference>
<proteinExistence type="inferred from homology"/>
<dbReference type="OrthoDB" id="204058at2759"/>
<dbReference type="GO" id="GO:0009166">
    <property type="term" value="P:nucleotide catabolic process"/>
    <property type="evidence" value="ECO:0007669"/>
    <property type="project" value="InterPro"/>
</dbReference>
<sequence>MSNSDEDILYHLGITSKTYDFKKVLGDIKFVCTGGSVKRIENFAKCLLERLPINSPFGVQPKNLCQSDRFVMYKVGPVLCVNHGIGFGSLSIMLNEVFKLLRYAGCTDVTFFRVGTSGGIGMRFKRKSSSAGSPGGTLVITKTAVDGLLQESYEAVLKQYYYVVLVLGKSIRYPTVLNEAVSEELKKIAEELGFNVVTGKTLSANDFYEGEARLDGALCSYTEEEKMQFIQKAYALGVRNMEMEATCFAAMCLRAHFKAAVICVALLDRLKEDQLTTPPEELRQWEARPMEVVLQYICRHIDD</sequence>
<accession>A0A183I8W7</accession>
<gene>
    <name evidence="3" type="ORF">SBAD_LOCUS60</name>
</gene>
<dbReference type="InterPro" id="IPR035994">
    <property type="entry name" value="Nucleoside_phosphorylase_sf"/>
</dbReference>
<reference evidence="5" key="1">
    <citation type="submission" date="2016-06" db="UniProtKB">
        <authorList>
            <consortium name="WormBaseParasite"/>
        </authorList>
    </citation>
    <scope>IDENTIFICATION</scope>
</reference>
<name>A0A183I8W7_9BILA</name>
<keyword evidence="4" id="KW-1185">Reference proteome</keyword>
<dbReference type="GO" id="GO:0006218">
    <property type="term" value="P:uridine catabolic process"/>
    <property type="evidence" value="ECO:0007669"/>
    <property type="project" value="TreeGrafter"/>
</dbReference>
<dbReference type="WBParaSite" id="SBAD_0000006901-mRNA-1">
    <property type="protein sequence ID" value="SBAD_0000006901-mRNA-1"/>
    <property type="gene ID" value="SBAD_0000006901"/>
</dbReference>
<organism evidence="5">
    <name type="scientific">Soboliphyme baturini</name>
    <dbReference type="NCBI Taxonomy" id="241478"/>
    <lineage>
        <taxon>Eukaryota</taxon>
        <taxon>Metazoa</taxon>
        <taxon>Ecdysozoa</taxon>
        <taxon>Nematoda</taxon>
        <taxon>Enoplea</taxon>
        <taxon>Dorylaimia</taxon>
        <taxon>Dioctophymatida</taxon>
        <taxon>Dioctophymatoidea</taxon>
        <taxon>Soboliphymatidae</taxon>
        <taxon>Soboliphyme</taxon>
    </lineage>
</organism>
<dbReference type="Pfam" id="PF01048">
    <property type="entry name" value="PNP_UDP_1"/>
    <property type="match status" value="1"/>
</dbReference>
<evidence type="ECO:0000259" key="2">
    <source>
        <dbReference type="Pfam" id="PF01048"/>
    </source>
</evidence>
<dbReference type="EMBL" id="UZAM01000072">
    <property type="protein sequence ID" value="VDO79114.1"/>
    <property type="molecule type" value="Genomic_DNA"/>
</dbReference>
<dbReference type="PANTHER" id="PTHR43691">
    <property type="entry name" value="URIDINE PHOSPHORYLASE"/>
    <property type="match status" value="1"/>
</dbReference>
<dbReference type="GO" id="GO:0004850">
    <property type="term" value="F:uridine phosphorylase activity"/>
    <property type="evidence" value="ECO:0007669"/>
    <property type="project" value="InterPro"/>
</dbReference>
<dbReference type="InterPro" id="IPR000845">
    <property type="entry name" value="Nucleoside_phosphorylase_d"/>
</dbReference>
<evidence type="ECO:0000313" key="4">
    <source>
        <dbReference type="Proteomes" id="UP000270296"/>
    </source>
</evidence>
<dbReference type="InterPro" id="IPR010059">
    <property type="entry name" value="Uridine_phosphorylase_euk"/>
</dbReference>
<evidence type="ECO:0000313" key="5">
    <source>
        <dbReference type="WBParaSite" id="SBAD_0000006901-mRNA-1"/>
    </source>
</evidence>
<evidence type="ECO:0000313" key="3">
    <source>
        <dbReference type="EMBL" id="VDO79114.1"/>
    </source>
</evidence>
<dbReference type="GO" id="GO:0005829">
    <property type="term" value="C:cytosol"/>
    <property type="evidence" value="ECO:0007669"/>
    <property type="project" value="TreeGrafter"/>
</dbReference>
<comment type="similarity">
    <text evidence="1">Belongs to the PNP/UDP phosphorylase family.</text>
</comment>
<feature type="domain" description="Nucleoside phosphorylase" evidence="2">
    <location>
        <begin position="29"/>
        <end position="296"/>
    </location>
</feature>
<dbReference type="AlphaFoldDB" id="A0A183I8W7"/>
<dbReference type="Gene3D" id="3.40.50.1580">
    <property type="entry name" value="Nucleoside phosphorylase domain"/>
    <property type="match status" value="1"/>
</dbReference>
<dbReference type="Proteomes" id="UP000270296">
    <property type="component" value="Unassembled WGS sequence"/>
</dbReference>
<protein>
    <submittedName>
        <fullName evidence="5">PNP_UDP_1 domain-containing protein</fullName>
    </submittedName>
</protein>
<reference evidence="3 4" key="2">
    <citation type="submission" date="2018-11" db="EMBL/GenBank/DDBJ databases">
        <authorList>
            <consortium name="Pathogen Informatics"/>
        </authorList>
    </citation>
    <scope>NUCLEOTIDE SEQUENCE [LARGE SCALE GENOMIC DNA]</scope>
</reference>
<evidence type="ECO:0000256" key="1">
    <source>
        <dbReference type="ARBA" id="ARBA00010456"/>
    </source>
</evidence>